<sequence>MLRNKRLFIALILATGTAAAQPERSSSIAGQVVNATTGAPVNRASVEIILEGRSDVRGMAPTSADGSFLLRALPAGRYLINVSKPGYSDMGYGARYPGAPGQVITLGPNENKSGLMVRLSRLGSISGTILGTSGMIARGSYVSVFRREFPRGRLGWIQAGGATIDDRGQYHIGNLRPGRYIVAAYQVNMPVIRMGTPRSPQETEQKAVPALTYYPSTVIQQEAVPLDIGSGEARRDIDIPIQEMAPVRVSLWIQLPPGVTPQFSQPGAAPRLGMLRAPVWIRGTDGGPGAPMHAFTATMDGQVEYQPVNPGRYILASSMEVEGKCYGARKEIALSGGSVDTLLSYSPCVNLSGHLRITGPGAGRLSGMQVVLNSGENLPIDRRSAEVQADGSFILKDVPPGIWDILPGPIPLGGYLKSMMLGKLDVLAKDMVIAADTKDSLEIVISTRAAQLRGHVENGFASTILAAPQGELASVQSFYLATGADENGDFEFRNLAPGAYRIYAFESMAPGAWRDPEFLKSYPGLGTPVELGEGRASDIKVTAIPGAPAERRSQ</sequence>
<keyword evidence="3" id="KW-1185">Reference proteome</keyword>
<dbReference type="SUPFAM" id="SSF49464">
    <property type="entry name" value="Carboxypeptidase regulatory domain-like"/>
    <property type="match status" value="1"/>
</dbReference>
<dbReference type="Proteomes" id="UP000593892">
    <property type="component" value="Chromosome"/>
</dbReference>
<feature type="chain" id="PRO_5032317195" evidence="1">
    <location>
        <begin position="21"/>
        <end position="554"/>
    </location>
</feature>
<proteinExistence type="predicted"/>
<dbReference type="AlphaFoldDB" id="A0A7S7SKA9"/>
<dbReference type="KEGG" id="pfer:IRI77_36110"/>
<keyword evidence="2" id="KW-0645">Protease</keyword>
<dbReference type="GO" id="GO:0030246">
    <property type="term" value="F:carbohydrate binding"/>
    <property type="evidence" value="ECO:0007669"/>
    <property type="project" value="InterPro"/>
</dbReference>
<dbReference type="Gene3D" id="2.60.40.1120">
    <property type="entry name" value="Carboxypeptidase-like, regulatory domain"/>
    <property type="match status" value="1"/>
</dbReference>
<dbReference type="InterPro" id="IPR039163">
    <property type="entry name" value="EMC7"/>
</dbReference>
<dbReference type="SUPFAM" id="SSF49452">
    <property type="entry name" value="Starch-binding domain-like"/>
    <property type="match status" value="1"/>
</dbReference>
<dbReference type="PANTHER" id="PTHR13605">
    <property type="entry name" value="ER MEMBRANE PROTEIN COMPLEX SUBUNIT 7"/>
    <property type="match status" value="1"/>
</dbReference>
<keyword evidence="2" id="KW-0121">Carboxypeptidase</keyword>
<name>A0A7S7SKA9_PALFE</name>
<evidence type="ECO:0000256" key="1">
    <source>
        <dbReference type="SAM" id="SignalP"/>
    </source>
</evidence>
<accession>A0A7S7SKA9</accession>
<dbReference type="InterPro" id="IPR008969">
    <property type="entry name" value="CarboxyPept-like_regulatory"/>
</dbReference>
<keyword evidence="2" id="KW-0378">Hydrolase</keyword>
<protein>
    <submittedName>
        <fullName evidence="2">Carboxypeptidase regulatory-like domain-containing protein</fullName>
    </submittedName>
</protein>
<dbReference type="PANTHER" id="PTHR13605:SF4">
    <property type="entry name" value="ER MEMBRANE PROTEIN COMPLEX SUBUNIT 7"/>
    <property type="match status" value="1"/>
</dbReference>
<dbReference type="Pfam" id="PF13620">
    <property type="entry name" value="CarboxypepD_reg"/>
    <property type="match status" value="1"/>
</dbReference>
<dbReference type="InterPro" id="IPR013784">
    <property type="entry name" value="Carb-bd-like_fold"/>
</dbReference>
<keyword evidence="1" id="KW-0732">Signal</keyword>
<gene>
    <name evidence="2" type="ORF">IRI77_36110</name>
</gene>
<dbReference type="RefSeq" id="WP_194449767.1">
    <property type="nucleotide sequence ID" value="NZ_CP063849.1"/>
</dbReference>
<organism evidence="2 3">
    <name type="scientific">Paludibaculum fermentans</name>
    <dbReference type="NCBI Taxonomy" id="1473598"/>
    <lineage>
        <taxon>Bacteria</taxon>
        <taxon>Pseudomonadati</taxon>
        <taxon>Acidobacteriota</taxon>
        <taxon>Terriglobia</taxon>
        <taxon>Bryobacterales</taxon>
        <taxon>Bryobacteraceae</taxon>
        <taxon>Paludibaculum</taxon>
    </lineage>
</organism>
<evidence type="ECO:0000313" key="3">
    <source>
        <dbReference type="Proteomes" id="UP000593892"/>
    </source>
</evidence>
<evidence type="ECO:0000313" key="2">
    <source>
        <dbReference type="EMBL" id="QOY88104.1"/>
    </source>
</evidence>
<dbReference type="EMBL" id="CP063849">
    <property type="protein sequence ID" value="QOY88104.1"/>
    <property type="molecule type" value="Genomic_DNA"/>
</dbReference>
<dbReference type="GO" id="GO:0004180">
    <property type="term" value="F:carboxypeptidase activity"/>
    <property type="evidence" value="ECO:0007669"/>
    <property type="project" value="UniProtKB-KW"/>
</dbReference>
<feature type="signal peptide" evidence="1">
    <location>
        <begin position="1"/>
        <end position="20"/>
    </location>
</feature>
<reference evidence="2 3" key="1">
    <citation type="submission" date="2020-10" db="EMBL/GenBank/DDBJ databases">
        <title>Complete genome sequence of Paludibaculum fermentans P105T, a facultatively anaerobic acidobacterium capable of dissimilatory Fe(III) reduction.</title>
        <authorList>
            <person name="Dedysh S.N."/>
            <person name="Beletsky A.V."/>
            <person name="Kulichevskaya I.S."/>
            <person name="Mardanov A.V."/>
            <person name="Ravin N.V."/>
        </authorList>
    </citation>
    <scope>NUCLEOTIDE SEQUENCE [LARGE SCALE GENOMIC DNA]</scope>
    <source>
        <strain evidence="2 3">P105</strain>
    </source>
</reference>